<dbReference type="EMBL" id="FNPX01000017">
    <property type="protein sequence ID" value="SDZ50029.1"/>
    <property type="molecule type" value="Genomic_DNA"/>
</dbReference>
<protein>
    <submittedName>
        <fullName evidence="9">L-idonate 5-dehydrogenase</fullName>
    </submittedName>
</protein>
<evidence type="ECO:0000256" key="6">
    <source>
        <dbReference type="ARBA" id="ARBA00023027"/>
    </source>
</evidence>
<dbReference type="AlphaFoldDB" id="A0A1H3TKZ4"/>
<keyword evidence="5" id="KW-0560">Oxidoreductase</keyword>
<dbReference type="Proteomes" id="UP000198914">
    <property type="component" value="Unassembled WGS sequence"/>
</dbReference>
<comment type="cofactor">
    <cofactor evidence="1 7">
        <name>Zn(2+)</name>
        <dbReference type="ChEBI" id="CHEBI:29105"/>
    </cofactor>
</comment>
<keyword evidence="6" id="KW-0520">NAD</keyword>
<feature type="domain" description="Enoyl reductase (ER)" evidence="8">
    <location>
        <begin position="11"/>
        <end position="344"/>
    </location>
</feature>
<dbReference type="FunFam" id="3.40.50.720:FF:000068">
    <property type="entry name" value="Sorbitol dehydrogenase"/>
    <property type="match status" value="1"/>
</dbReference>
<evidence type="ECO:0000259" key="8">
    <source>
        <dbReference type="SMART" id="SM00829"/>
    </source>
</evidence>
<dbReference type="RefSeq" id="WP_092647402.1">
    <property type="nucleotide sequence ID" value="NZ_FNPX01000017.1"/>
</dbReference>
<dbReference type="InterPro" id="IPR020843">
    <property type="entry name" value="ER"/>
</dbReference>
<dbReference type="InterPro" id="IPR002328">
    <property type="entry name" value="ADH_Zn_CS"/>
</dbReference>
<dbReference type="GO" id="GO:0016616">
    <property type="term" value="F:oxidoreductase activity, acting on the CH-OH group of donors, NAD or NADP as acceptor"/>
    <property type="evidence" value="ECO:0007669"/>
    <property type="project" value="UniProtKB-ARBA"/>
</dbReference>
<gene>
    <name evidence="9" type="ORF">SAMN05444004_11763</name>
</gene>
<keyword evidence="3 7" id="KW-0479">Metal-binding</keyword>
<organism evidence="9 10">
    <name type="scientific">Jannaschia faecimaris</name>
    <dbReference type="NCBI Taxonomy" id="1244108"/>
    <lineage>
        <taxon>Bacteria</taxon>
        <taxon>Pseudomonadati</taxon>
        <taxon>Pseudomonadota</taxon>
        <taxon>Alphaproteobacteria</taxon>
        <taxon>Rhodobacterales</taxon>
        <taxon>Roseobacteraceae</taxon>
        <taxon>Jannaschia</taxon>
    </lineage>
</organism>
<dbReference type="CDD" id="cd08232">
    <property type="entry name" value="idonate-5-DH"/>
    <property type="match status" value="1"/>
</dbReference>
<dbReference type="InterPro" id="IPR013149">
    <property type="entry name" value="ADH-like_C"/>
</dbReference>
<proteinExistence type="inferred from homology"/>
<dbReference type="STRING" id="1244108.SAMN05444004_11763"/>
<evidence type="ECO:0000256" key="4">
    <source>
        <dbReference type="ARBA" id="ARBA00022833"/>
    </source>
</evidence>
<dbReference type="Gene3D" id="3.90.180.10">
    <property type="entry name" value="Medium-chain alcohol dehydrogenases, catalytic domain"/>
    <property type="match status" value="1"/>
</dbReference>
<dbReference type="SUPFAM" id="SSF51735">
    <property type="entry name" value="NAD(P)-binding Rossmann-fold domains"/>
    <property type="match status" value="1"/>
</dbReference>
<dbReference type="SUPFAM" id="SSF50129">
    <property type="entry name" value="GroES-like"/>
    <property type="match status" value="1"/>
</dbReference>
<reference evidence="10" key="1">
    <citation type="submission" date="2016-10" db="EMBL/GenBank/DDBJ databases">
        <authorList>
            <person name="Varghese N."/>
            <person name="Submissions S."/>
        </authorList>
    </citation>
    <scope>NUCLEOTIDE SEQUENCE [LARGE SCALE GENOMIC DNA]</scope>
    <source>
        <strain evidence="10">DSM 100420</strain>
    </source>
</reference>
<dbReference type="GO" id="GO:0008270">
    <property type="term" value="F:zinc ion binding"/>
    <property type="evidence" value="ECO:0007669"/>
    <property type="project" value="InterPro"/>
</dbReference>
<comment type="similarity">
    <text evidence="2 7">Belongs to the zinc-containing alcohol dehydrogenase family.</text>
</comment>
<evidence type="ECO:0000256" key="7">
    <source>
        <dbReference type="RuleBase" id="RU361277"/>
    </source>
</evidence>
<keyword evidence="10" id="KW-1185">Reference proteome</keyword>
<sequence>MTEQTKAIVIHAPHDLRIETRDVTAPTPGQVQITMAAGGICGSDLHYYHNGGFGTIKLREPMVLGHEVAGHITALGDGVTGLEVGQLVAVSPSRPCNSCKFCLEGAQNQCLNMRFYGSAMPFPHIQGAFRQVLNVDPSQCAIAIGLTAGEAAMAEPLAVCLHATRRAGNLVGKSVLVTGCGPIGILSIICARRAGADFIVATDLSDFTLAMAKRVGADLTINMGAASDGLAQFTADKGTFDVLYECSGAAPALTAGIHAMRPGGTIMQLGLGGDMSLPMQAITAKELSLKGSFRFHGEFHTGVSLMQKGLIDVKPLITHTVGIDDAVAGFDLAGDRSQTMKAQISFA</sequence>
<accession>A0A1H3TKZ4</accession>
<evidence type="ECO:0000256" key="1">
    <source>
        <dbReference type="ARBA" id="ARBA00001947"/>
    </source>
</evidence>
<evidence type="ECO:0000256" key="2">
    <source>
        <dbReference type="ARBA" id="ARBA00008072"/>
    </source>
</evidence>
<dbReference type="InterPro" id="IPR011032">
    <property type="entry name" value="GroES-like_sf"/>
</dbReference>
<dbReference type="Gene3D" id="3.40.50.720">
    <property type="entry name" value="NAD(P)-binding Rossmann-like Domain"/>
    <property type="match status" value="1"/>
</dbReference>
<dbReference type="PANTHER" id="PTHR43161:SF9">
    <property type="entry name" value="SORBITOL DEHYDROGENASE"/>
    <property type="match status" value="1"/>
</dbReference>
<dbReference type="Pfam" id="PF00107">
    <property type="entry name" value="ADH_zinc_N"/>
    <property type="match status" value="1"/>
</dbReference>
<dbReference type="OrthoDB" id="9809185at2"/>
<evidence type="ECO:0000256" key="3">
    <source>
        <dbReference type="ARBA" id="ARBA00022723"/>
    </source>
</evidence>
<dbReference type="Pfam" id="PF08240">
    <property type="entry name" value="ADH_N"/>
    <property type="match status" value="1"/>
</dbReference>
<name>A0A1H3TKZ4_9RHOB</name>
<evidence type="ECO:0000313" key="9">
    <source>
        <dbReference type="EMBL" id="SDZ50029.1"/>
    </source>
</evidence>
<evidence type="ECO:0000256" key="5">
    <source>
        <dbReference type="ARBA" id="ARBA00023002"/>
    </source>
</evidence>
<keyword evidence="4 7" id="KW-0862">Zinc</keyword>
<dbReference type="PROSITE" id="PS00059">
    <property type="entry name" value="ADH_ZINC"/>
    <property type="match status" value="1"/>
</dbReference>
<dbReference type="InterPro" id="IPR036291">
    <property type="entry name" value="NAD(P)-bd_dom_sf"/>
</dbReference>
<dbReference type="InterPro" id="IPR013154">
    <property type="entry name" value="ADH-like_N"/>
</dbReference>
<dbReference type="PANTHER" id="PTHR43161">
    <property type="entry name" value="SORBITOL DEHYDROGENASE"/>
    <property type="match status" value="1"/>
</dbReference>
<evidence type="ECO:0000313" key="10">
    <source>
        <dbReference type="Proteomes" id="UP000198914"/>
    </source>
</evidence>
<dbReference type="SMART" id="SM00829">
    <property type="entry name" value="PKS_ER"/>
    <property type="match status" value="1"/>
</dbReference>